<feature type="compositionally biased region" description="Polar residues" evidence="1">
    <location>
        <begin position="183"/>
        <end position="193"/>
    </location>
</feature>
<dbReference type="OrthoDB" id="5081908at2759"/>
<protein>
    <submittedName>
        <fullName evidence="2">Uncharacterized protein</fullName>
    </submittedName>
</protein>
<dbReference type="Proteomes" id="UP000722485">
    <property type="component" value="Unassembled WGS sequence"/>
</dbReference>
<keyword evidence="3" id="KW-1185">Reference proteome</keyword>
<dbReference type="EMBL" id="JAANBB010000060">
    <property type="protein sequence ID" value="KAF7552448.1"/>
    <property type="molecule type" value="Genomic_DNA"/>
</dbReference>
<proteinExistence type="predicted"/>
<organism evidence="2 3">
    <name type="scientific">Cylindrodendrum hubeiense</name>
    <dbReference type="NCBI Taxonomy" id="595255"/>
    <lineage>
        <taxon>Eukaryota</taxon>
        <taxon>Fungi</taxon>
        <taxon>Dikarya</taxon>
        <taxon>Ascomycota</taxon>
        <taxon>Pezizomycotina</taxon>
        <taxon>Sordariomycetes</taxon>
        <taxon>Hypocreomycetidae</taxon>
        <taxon>Hypocreales</taxon>
        <taxon>Nectriaceae</taxon>
        <taxon>Cylindrodendrum</taxon>
    </lineage>
</organism>
<sequence length="385" mass="43735">MKPKSPKPQTLRSRLTPESLEVIRAKEAEAVRCILPEAKNDPDLYQRVVNKLHETGVGECHNWSDYRFSRWFYSWVSMQDKDERPPLEYLLTLLAAHQCLSHRHNDQFNQEVRRRGLIQWATEKLKPPQTESEMSSPGVVKKEKRNGNSSPDSLGRTPVASRSQKSRETVLPSIEQHSKRPDQQSATVRSFQASPRAPLFHQDPSHKRKATPHFEREDGARGTKIYKPHYVAHQAKVSTRDAATQTDDYTPEIAGKVVDIIKHTFGEGLARQTQSLTDFLPAVVRQAFQQDVADEVARQQPSSALQSLAMRPTETDVTLARPTYMTYMTPIRAPSQAYEVVDYQREDVHTVGGRGGGRGLTAIVTADLDRLEAYRFTRGSNQRRL</sequence>
<evidence type="ECO:0000256" key="1">
    <source>
        <dbReference type="SAM" id="MobiDB-lite"/>
    </source>
</evidence>
<feature type="region of interest" description="Disordered" evidence="1">
    <location>
        <begin position="121"/>
        <end position="217"/>
    </location>
</feature>
<name>A0A9P5HH43_9HYPO</name>
<evidence type="ECO:0000313" key="3">
    <source>
        <dbReference type="Proteomes" id="UP000722485"/>
    </source>
</evidence>
<reference evidence="2" key="1">
    <citation type="submission" date="2020-03" db="EMBL/GenBank/DDBJ databases">
        <title>Draft Genome Sequence of Cylindrodendrum hubeiense.</title>
        <authorList>
            <person name="Buettner E."/>
            <person name="Kellner H."/>
        </authorList>
    </citation>
    <scope>NUCLEOTIDE SEQUENCE</scope>
    <source>
        <strain evidence="2">IHI 201604</strain>
    </source>
</reference>
<dbReference type="AlphaFoldDB" id="A0A9P5HH43"/>
<comment type="caution">
    <text evidence="2">The sequence shown here is derived from an EMBL/GenBank/DDBJ whole genome shotgun (WGS) entry which is preliminary data.</text>
</comment>
<evidence type="ECO:0000313" key="2">
    <source>
        <dbReference type="EMBL" id="KAF7552448.1"/>
    </source>
</evidence>
<accession>A0A9P5HH43</accession>
<gene>
    <name evidence="2" type="ORF">G7Z17_g4320</name>
</gene>